<proteinExistence type="inferred from homology"/>
<keyword evidence="8" id="KW-0969">Cilium</keyword>
<comment type="subunit">
    <text evidence="2 5">Homopentamer.</text>
</comment>
<keyword evidence="9" id="KW-1185">Reference proteome</keyword>
<evidence type="ECO:0000256" key="4">
    <source>
        <dbReference type="ARBA" id="ARBA00023143"/>
    </source>
</evidence>
<dbReference type="EMBL" id="CP137624">
    <property type="protein sequence ID" value="WPK12389.1"/>
    <property type="molecule type" value="Genomic_DNA"/>
</dbReference>
<accession>A0ABZ0RYA5</accession>
<dbReference type="Proteomes" id="UP001322664">
    <property type="component" value="Chromosome"/>
</dbReference>
<comment type="subcellular location">
    <subcellularLocation>
        <location evidence="5">Secreted</location>
    </subcellularLocation>
    <subcellularLocation>
        <location evidence="5">Bacterial flagellum</location>
    </subcellularLocation>
</comment>
<dbReference type="InterPro" id="IPR040026">
    <property type="entry name" value="FliD"/>
</dbReference>
<evidence type="ECO:0000259" key="7">
    <source>
        <dbReference type="Pfam" id="PF07195"/>
    </source>
</evidence>
<gene>
    <name evidence="8" type="primary">fliD</name>
    <name evidence="8" type="ORF">R6U77_01485</name>
</gene>
<evidence type="ECO:0000256" key="1">
    <source>
        <dbReference type="ARBA" id="ARBA00009764"/>
    </source>
</evidence>
<name>A0ABZ0RYA5_9BACI</name>
<dbReference type="InterPro" id="IPR010809">
    <property type="entry name" value="FliD_C"/>
</dbReference>
<dbReference type="PANTHER" id="PTHR30288">
    <property type="entry name" value="FLAGELLAR CAP/ASSEMBLY PROTEIN FLID"/>
    <property type="match status" value="1"/>
</dbReference>
<dbReference type="Pfam" id="PF02465">
    <property type="entry name" value="FliD_N"/>
    <property type="match status" value="1"/>
</dbReference>
<dbReference type="Pfam" id="PF07195">
    <property type="entry name" value="FliD_C"/>
    <property type="match status" value="1"/>
</dbReference>
<keyword evidence="8" id="KW-0282">Flagellum</keyword>
<dbReference type="RefSeq" id="WP_319837138.1">
    <property type="nucleotide sequence ID" value="NZ_CP137624.1"/>
</dbReference>
<evidence type="ECO:0000256" key="3">
    <source>
        <dbReference type="ARBA" id="ARBA00023054"/>
    </source>
</evidence>
<comment type="similarity">
    <text evidence="1 5">Belongs to the FliD family.</text>
</comment>
<dbReference type="InterPro" id="IPR003481">
    <property type="entry name" value="FliD_N"/>
</dbReference>
<evidence type="ECO:0000256" key="2">
    <source>
        <dbReference type="ARBA" id="ARBA00011255"/>
    </source>
</evidence>
<keyword evidence="5" id="KW-0964">Secreted</keyword>
<keyword evidence="8" id="KW-0966">Cell projection</keyword>
<reference evidence="8 9" key="1">
    <citation type="submission" date="2023-09" db="EMBL/GenBank/DDBJ databases">
        <authorList>
            <person name="Page C.A."/>
            <person name="Perez-Diaz I.M."/>
        </authorList>
    </citation>
    <scope>NUCLEOTIDE SEQUENCE [LARGE SCALE GENOMIC DNA]</scope>
    <source>
        <strain evidence="8 9">Ll15</strain>
    </source>
</reference>
<evidence type="ECO:0000313" key="8">
    <source>
        <dbReference type="EMBL" id="WPK12389.1"/>
    </source>
</evidence>
<evidence type="ECO:0000313" key="9">
    <source>
        <dbReference type="Proteomes" id="UP001322664"/>
    </source>
</evidence>
<feature type="domain" description="Flagellar hook-associated protein 2 C-terminal" evidence="7">
    <location>
        <begin position="533"/>
        <end position="777"/>
    </location>
</feature>
<organism evidence="8 9">
    <name type="scientific">Lysinibacillus louembei</name>
    <dbReference type="NCBI Taxonomy" id="1470088"/>
    <lineage>
        <taxon>Bacteria</taxon>
        <taxon>Bacillati</taxon>
        <taxon>Bacillota</taxon>
        <taxon>Bacilli</taxon>
        <taxon>Bacillales</taxon>
        <taxon>Bacillaceae</taxon>
        <taxon>Lysinibacillus</taxon>
    </lineage>
</organism>
<sequence>MVTRIGGLASGMDIDELVKKLMTAERAPLNKLFQNKQRYEWQRDAYRDVNKKLKTFDTYIADNLVLKTFNSKTASSSNSNLVSAIATGKATGTLSIEGVSQLAEAARITSGQVNANGATKMNTLTSGTIEFRAVQADGTMASETTKIDITNDMTVNDFVKKVNESGAGVSAVFENGRFSFTAKNTGKGNIEIVGNTGGMNLTTGAGASIREGKNAIFQINGIATERSTNTFTVNGYSVTLNSTFNGERANAEKYNAAYREWKNTTSAAYSQQLIDAGNAKQTATDAYNDAETDYNSAKTAFLGTVSISEGDRTAFATINNPLLARSLSVGEVSTISSSVVTSEQELQDWLDSSGDEALKQKLKDANVTFDQFNAMKSLDHDKLQSLSAQSMYDSLGASFLGGLTADEKNLLKGINPSTEEDFNSQIATWSNGSDDEKALAAKLASLNSAQKSTLRQLSDEDLDKMTDLGTAQLNRNAKLGDKNVKDAEYQSLVDRQATALTNFKEAYKQQKGTDYTTGDPGEIAEVDMPVASATPVTLTSTTNVDDMMQKIKDFVNTYNGLIKDLKDQTTESKYRDYAPLTSEQKETMKENEIKLWEEKAKSGLLRNDALIREGLNQMRSLIYESNPGLEDSKFNTLFSVGITTSKNYNEGGTLEIDETKLRQALEEDPDAVERLFKNSNGKKEDVIQVNENGNVISKTVDTRGYLDKLRDSMKSFEISIEKKAGRSTMTDAQYSIGKNLQDLESRIKTWQDKLKNVEARYWKQFGAMEAAINKANQQSAMLFSGQQQ</sequence>
<protein>
    <recommendedName>
        <fullName evidence="5">Flagellar hook-associated protein 2</fullName>
        <shortName evidence="5">HAP2</shortName>
    </recommendedName>
    <alternativeName>
        <fullName evidence="5">Flagellar cap protein</fullName>
    </alternativeName>
</protein>
<dbReference type="PANTHER" id="PTHR30288:SF0">
    <property type="entry name" value="FLAGELLAR HOOK-ASSOCIATED PROTEIN 2"/>
    <property type="match status" value="1"/>
</dbReference>
<feature type="domain" description="Flagellar hook-associated protein 2 N-terminal" evidence="6">
    <location>
        <begin position="10"/>
        <end position="105"/>
    </location>
</feature>
<evidence type="ECO:0000256" key="5">
    <source>
        <dbReference type="RuleBase" id="RU362066"/>
    </source>
</evidence>
<keyword evidence="3" id="KW-0175">Coiled coil</keyword>
<evidence type="ECO:0000259" key="6">
    <source>
        <dbReference type="Pfam" id="PF02465"/>
    </source>
</evidence>
<comment type="function">
    <text evidence="5">Required for morphogenesis and for the elongation of the flagellar filament by facilitating polymerization of the flagellin monomers at the tip of growing filament. Forms a capping structure, which prevents flagellin subunits (transported through the central channel of the flagellum) from leaking out without polymerization at the distal end.</text>
</comment>
<keyword evidence="4 5" id="KW-0975">Bacterial flagellum</keyword>